<keyword evidence="2" id="KW-1185">Reference proteome</keyword>
<name>A0ACB8CAN6_DERSI</name>
<dbReference type="EMBL" id="CM023477">
    <property type="protein sequence ID" value="KAH7937941.1"/>
    <property type="molecule type" value="Genomic_DNA"/>
</dbReference>
<dbReference type="Proteomes" id="UP000821865">
    <property type="component" value="Chromosome 8"/>
</dbReference>
<reference evidence="1" key="1">
    <citation type="submission" date="2020-05" db="EMBL/GenBank/DDBJ databases">
        <title>Large-scale comparative analyses of tick genomes elucidate their genetic diversity and vector capacities.</title>
        <authorList>
            <person name="Jia N."/>
            <person name="Wang J."/>
            <person name="Shi W."/>
            <person name="Du L."/>
            <person name="Sun Y."/>
            <person name="Zhan W."/>
            <person name="Jiang J."/>
            <person name="Wang Q."/>
            <person name="Zhang B."/>
            <person name="Ji P."/>
            <person name="Sakyi L.B."/>
            <person name="Cui X."/>
            <person name="Yuan T."/>
            <person name="Jiang B."/>
            <person name="Yang W."/>
            <person name="Lam T.T.-Y."/>
            <person name="Chang Q."/>
            <person name="Ding S."/>
            <person name="Wang X."/>
            <person name="Zhu J."/>
            <person name="Ruan X."/>
            <person name="Zhao L."/>
            <person name="Wei J."/>
            <person name="Que T."/>
            <person name="Du C."/>
            <person name="Cheng J."/>
            <person name="Dai P."/>
            <person name="Han X."/>
            <person name="Huang E."/>
            <person name="Gao Y."/>
            <person name="Liu J."/>
            <person name="Shao H."/>
            <person name="Ye R."/>
            <person name="Li L."/>
            <person name="Wei W."/>
            <person name="Wang X."/>
            <person name="Wang C."/>
            <person name="Yang T."/>
            <person name="Huo Q."/>
            <person name="Li W."/>
            <person name="Guo W."/>
            <person name="Chen H."/>
            <person name="Zhou L."/>
            <person name="Ni X."/>
            <person name="Tian J."/>
            <person name="Zhou Y."/>
            <person name="Sheng Y."/>
            <person name="Liu T."/>
            <person name="Pan Y."/>
            <person name="Xia L."/>
            <person name="Li J."/>
            <person name="Zhao F."/>
            <person name="Cao W."/>
        </authorList>
    </citation>
    <scope>NUCLEOTIDE SEQUENCE</scope>
    <source>
        <strain evidence="1">Dsil-2018</strain>
    </source>
</reference>
<comment type="caution">
    <text evidence="1">The sequence shown here is derived from an EMBL/GenBank/DDBJ whole genome shotgun (WGS) entry which is preliminary data.</text>
</comment>
<gene>
    <name evidence="1" type="ORF">HPB49_017817</name>
</gene>
<proteinExistence type="predicted"/>
<organism evidence="1 2">
    <name type="scientific">Dermacentor silvarum</name>
    <name type="common">Tick</name>
    <dbReference type="NCBI Taxonomy" id="543639"/>
    <lineage>
        <taxon>Eukaryota</taxon>
        <taxon>Metazoa</taxon>
        <taxon>Ecdysozoa</taxon>
        <taxon>Arthropoda</taxon>
        <taxon>Chelicerata</taxon>
        <taxon>Arachnida</taxon>
        <taxon>Acari</taxon>
        <taxon>Parasitiformes</taxon>
        <taxon>Ixodida</taxon>
        <taxon>Ixodoidea</taxon>
        <taxon>Ixodidae</taxon>
        <taxon>Rhipicephalinae</taxon>
        <taxon>Dermacentor</taxon>
    </lineage>
</organism>
<protein>
    <submittedName>
        <fullName evidence="1">Uncharacterized protein</fullName>
    </submittedName>
</protein>
<evidence type="ECO:0000313" key="2">
    <source>
        <dbReference type="Proteomes" id="UP000821865"/>
    </source>
</evidence>
<sequence>MPKASKARRQGSKRERKLTGFQTPPSVMPAELSPAPQLQDSPTCSVMRKTSLLRKSQGPPVRGATASLSALSPSLPSALSQEHASFGVAESPSTPPRPPPALPSSSAFVNAAGPSPPAPPSMVFSSSQGPPTILTSSPPPPQSPQLAVYATPSSSATLPPPPHAPSPTQAQPAKQQQADRPLLLGASYRAAVMRRTSLHELAALRSLRSRTFSGQWANRGQMLLSPLLSRLRSSSSSSTPHQSLQPTQLQANGAAGTCNVGSDEYTRLHEQQQPSKLRWHDERRDHQASVPSFDTGRRSPSRTSASQPADPVPIQPRYPASKTAGCSRCNEASQLVGSHGPFQTTVFYFVLLVAFVLPFHTLPLRIANHDVDHWCARPAHLRNMSTELWKEVMIPRTEDGRYSRCRMNAEWNSTGIATVPCVKWEFAQSTYGASIVQDYDLVCERAWFLPLSCCAFATGAICTLIVFGPIADRFGRKPVIQFSTVVLQAAGIVILFSTIMNSFIAMRLLQGAATSTLFNTSFVLLIEVLSPEHRTLYSIAAMMGKVFGAVIAAVMMWAKFSWYTLQLTSMLPCLLMFSIFTALLESPRWLLARGNVEEAEAVIMQAAMLNGESMFEVRQQLARTRRDIERGHSGGAAEDGRCDSQRARSRKRNSVILCYLWTVTAVASEAASLKIHYLDLYPAALLALSSLLSFPTELVAIVSAARLGRRASQSWALGLAAFACFVAATLGDDSAVPSAALLLVASVSVDASQVVGTLYTAEMYPTVVRCTGLSLCKCFSAAASVATPLAVYLGLLPVSSVPLGLVSLMCVTAAYLAMRLPDTQECTVLPDQLADAPFDLTPQ</sequence>
<accession>A0ACB8CAN6</accession>
<evidence type="ECO:0000313" key="1">
    <source>
        <dbReference type="EMBL" id="KAH7937941.1"/>
    </source>
</evidence>